<comment type="subcellular location">
    <subcellularLocation>
        <location evidence="1 6">Bacterial flagellum basal body</location>
    </subcellularLocation>
</comment>
<dbReference type="AlphaFoldDB" id="A0A4R2P345"/>
<gene>
    <name evidence="8" type="ORF">EV207_112104</name>
</gene>
<dbReference type="PANTHER" id="PTHR30435">
    <property type="entry name" value="FLAGELLAR PROTEIN"/>
    <property type="match status" value="1"/>
</dbReference>
<feature type="domain" description="Flagellar basal body rod protein N-terminal" evidence="7">
    <location>
        <begin position="14"/>
        <end position="39"/>
    </location>
</feature>
<evidence type="ECO:0000259" key="7">
    <source>
        <dbReference type="Pfam" id="PF00460"/>
    </source>
</evidence>
<reference evidence="8 9" key="1">
    <citation type="submission" date="2019-03" db="EMBL/GenBank/DDBJ databases">
        <title>Genomic Encyclopedia of Type Strains, Phase IV (KMG-IV): sequencing the most valuable type-strain genomes for metagenomic binning, comparative biology and taxonomic classification.</title>
        <authorList>
            <person name="Goeker M."/>
        </authorList>
    </citation>
    <scope>NUCLEOTIDE SEQUENCE [LARGE SCALE GENOMIC DNA]</scope>
    <source>
        <strain evidence="8 9">DSM 19377</strain>
    </source>
</reference>
<dbReference type="OrthoDB" id="9792068at2"/>
<comment type="similarity">
    <text evidence="2 6">Belongs to the flagella basal body rod proteins family.</text>
</comment>
<dbReference type="GO" id="GO:0071978">
    <property type="term" value="P:bacterial-type flagellum-dependent swarming motility"/>
    <property type="evidence" value="ECO:0007669"/>
    <property type="project" value="TreeGrafter"/>
</dbReference>
<evidence type="ECO:0000313" key="8">
    <source>
        <dbReference type="EMBL" id="TCP29179.1"/>
    </source>
</evidence>
<name>A0A4R2P345_9BACL</name>
<organism evidence="8 9">
    <name type="scientific">Scopulibacillus darangshiensis</name>
    <dbReference type="NCBI Taxonomy" id="442528"/>
    <lineage>
        <taxon>Bacteria</taxon>
        <taxon>Bacillati</taxon>
        <taxon>Bacillota</taxon>
        <taxon>Bacilli</taxon>
        <taxon>Bacillales</taxon>
        <taxon>Sporolactobacillaceae</taxon>
        <taxon>Scopulibacillus</taxon>
    </lineage>
</organism>
<dbReference type="Proteomes" id="UP000295416">
    <property type="component" value="Unassembled WGS sequence"/>
</dbReference>
<evidence type="ECO:0000256" key="5">
    <source>
        <dbReference type="ARBA" id="ARBA00024934"/>
    </source>
</evidence>
<keyword evidence="8" id="KW-0966">Cell projection</keyword>
<evidence type="ECO:0000256" key="3">
    <source>
        <dbReference type="ARBA" id="ARBA00014376"/>
    </source>
</evidence>
<dbReference type="PIRSF" id="PIRSF002889">
    <property type="entry name" value="Rod_FlgB"/>
    <property type="match status" value="1"/>
</dbReference>
<dbReference type="GO" id="GO:0030694">
    <property type="term" value="C:bacterial-type flagellum basal body, rod"/>
    <property type="evidence" value="ECO:0007669"/>
    <property type="project" value="InterPro"/>
</dbReference>
<dbReference type="InterPro" id="IPR006300">
    <property type="entry name" value="FlgB"/>
</dbReference>
<accession>A0A4R2P345</accession>
<comment type="function">
    <text evidence="5 6">Structural component of flagellum, the bacterial motility apparatus. Part of the rod structure of flagellar basal body.</text>
</comment>
<proteinExistence type="inferred from homology"/>
<evidence type="ECO:0000256" key="2">
    <source>
        <dbReference type="ARBA" id="ARBA00009677"/>
    </source>
</evidence>
<evidence type="ECO:0000256" key="4">
    <source>
        <dbReference type="ARBA" id="ARBA00023143"/>
    </source>
</evidence>
<dbReference type="Pfam" id="PF00460">
    <property type="entry name" value="Flg_bb_rod"/>
    <property type="match status" value="1"/>
</dbReference>
<evidence type="ECO:0000256" key="1">
    <source>
        <dbReference type="ARBA" id="ARBA00004117"/>
    </source>
</evidence>
<sequence length="126" mass="14140">MDIFNRTTVPLLEKALNGASLNQKIISQNIANVDTPHYKAKKVVFRDALDQAISAHRTESRHMSFGGESGYRVTETDEAAMQNNGNSVDIDKEMSKLAKSQIEYQTLVSALNHKFQQYKLVLRGGR</sequence>
<evidence type="ECO:0000313" key="9">
    <source>
        <dbReference type="Proteomes" id="UP000295416"/>
    </source>
</evidence>
<dbReference type="InterPro" id="IPR001444">
    <property type="entry name" value="Flag_bb_rod_N"/>
</dbReference>
<dbReference type="PANTHER" id="PTHR30435:SF12">
    <property type="entry name" value="FLAGELLAR BASAL BODY ROD PROTEIN FLGB"/>
    <property type="match status" value="1"/>
</dbReference>
<keyword evidence="4 6" id="KW-0975">Bacterial flagellum</keyword>
<keyword evidence="8" id="KW-0282">Flagellum</keyword>
<keyword evidence="8" id="KW-0969">Cilium</keyword>
<comment type="caution">
    <text evidence="8">The sequence shown here is derived from an EMBL/GenBank/DDBJ whole genome shotgun (WGS) entry which is preliminary data.</text>
</comment>
<dbReference type="EMBL" id="SLXK01000012">
    <property type="protein sequence ID" value="TCP29179.1"/>
    <property type="molecule type" value="Genomic_DNA"/>
</dbReference>
<keyword evidence="9" id="KW-1185">Reference proteome</keyword>
<dbReference type="RefSeq" id="WP_132746068.1">
    <property type="nucleotide sequence ID" value="NZ_SLXK01000012.1"/>
</dbReference>
<protein>
    <recommendedName>
        <fullName evidence="3 6">Flagellar basal body rod protein FlgB</fullName>
    </recommendedName>
</protein>
<dbReference type="NCBIfam" id="TIGR01396">
    <property type="entry name" value="FlgB"/>
    <property type="match status" value="1"/>
</dbReference>
<evidence type="ECO:0000256" key="6">
    <source>
        <dbReference type="PIRNR" id="PIRNR002889"/>
    </source>
</evidence>
<comment type="subunit">
    <text evidence="6">The basal body constitutes a major portion of the flagellar organelle and consists of a number of rings mounted on a central rod.</text>
</comment>